<dbReference type="EMBL" id="JACCCU010000001">
    <property type="protein sequence ID" value="NYF88291.1"/>
    <property type="molecule type" value="Genomic_DNA"/>
</dbReference>
<reference evidence="2 3" key="1">
    <citation type="submission" date="2020-07" db="EMBL/GenBank/DDBJ databases">
        <title>Genomic Encyclopedia of Type Strains, Phase IV (KMG-V): Genome sequencing to study the core and pangenomes of soil and plant-associated prokaryotes.</title>
        <authorList>
            <person name="Whitman W."/>
        </authorList>
    </citation>
    <scope>NUCLEOTIDE SEQUENCE [LARGE SCALE GENOMIC DNA]</scope>
    <source>
        <strain evidence="2 3">M8UP22</strain>
    </source>
</reference>
<protein>
    <recommendedName>
        <fullName evidence="4">DUF1772 domain-containing protein</fullName>
    </recommendedName>
</protein>
<proteinExistence type="predicted"/>
<dbReference type="AlphaFoldDB" id="A0A852VAG1"/>
<evidence type="ECO:0000256" key="1">
    <source>
        <dbReference type="SAM" id="Phobius"/>
    </source>
</evidence>
<gene>
    <name evidence="2" type="ORF">HDF08_000358</name>
</gene>
<accession>A0A852VAG1</accession>
<keyword evidence="1" id="KW-0472">Membrane</keyword>
<feature type="transmembrane region" description="Helical" evidence="1">
    <location>
        <begin position="56"/>
        <end position="77"/>
    </location>
</feature>
<comment type="caution">
    <text evidence="2">The sequence shown here is derived from an EMBL/GenBank/DDBJ whole genome shotgun (WGS) entry which is preliminary data.</text>
</comment>
<organism evidence="2 3">
    <name type="scientific">Tunturiibacter lichenicola</name>
    <dbReference type="NCBI Taxonomy" id="2051959"/>
    <lineage>
        <taxon>Bacteria</taxon>
        <taxon>Pseudomonadati</taxon>
        <taxon>Acidobacteriota</taxon>
        <taxon>Terriglobia</taxon>
        <taxon>Terriglobales</taxon>
        <taxon>Acidobacteriaceae</taxon>
        <taxon>Tunturiibacter</taxon>
    </lineage>
</organism>
<evidence type="ECO:0008006" key="4">
    <source>
        <dbReference type="Google" id="ProtNLM"/>
    </source>
</evidence>
<name>A0A852VAG1_9BACT</name>
<keyword evidence="1" id="KW-0812">Transmembrane</keyword>
<evidence type="ECO:0000313" key="3">
    <source>
        <dbReference type="Proteomes" id="UP000564385"/>
    </source>
</evidence>
<sequence>MQTPLEQALVFGIVLLNAYSFGANCVERFVNYQTWPLIAAASFTAYHKAQQPLIQAFVVAPIAVGFVLQIWFLRIVPVAVNPMVPWVMIIASAVGAVSTVTLQLPIHTALNRDGYSPALMRKLLRTDWIRKGADVVRLAATVVLMHQIVSAH</sequence>
<feature type="transmembrane region" description="Helical" evidence="1">
    <location>
        <begin position="83"/>
        <end position="102"/>
    </location>
</feature>
<evidence type="ECO:0000313" key="2">
    <source>
        <dbReference type="EMBL" id="NYF88291.1"/>
    </source>
</evidence>
<dbReference type="Proteomes" id="UP000564385">
    <property type="component" value="Unassembled WGS sequence"/>
</dbReference>
<keyword evidence="1" id="KW-1133">Transmembrane helix</keyword>